<feature type="domain" description="Spore protein YkvP/CgeB glycosyl transferase-like" evidence="1">
    <location>
        <begin position="196"/>
        <end position="322"/>
    </location>
</feature>
<proteinExistence type="predicted"/>
<keyword evidence="3" id="KW-1185">Reference proteome</keyword>
<dbReference type="InterPro" id="IPR055259">
    <property type="entry name" value="YkvP/CgeB_Glyco_trans-like"/>
</dbReference>
<reference evidence="2 3" key="1">
    <citation type="journal article" date="2014" name="FEMS Microbiol. Ecol.">
        <title>Sphaerotilus natans encrusted with nanoball-shaped Fe(III) oxide minerals formed by nitrate-reducing mixotrophic Fe(II) oxidation.</title>
        <authorList>
            <person name="Park S."/>
            <person name="Kim D.H."/>
            <person name="Lee J.H."/>
            <person name="Hur H.G."/>
        </authorList>
    </citation>
    <scope>NUCLEOTIDE SEQUENCE [LARGE SCALE GENOMIC DNA]</scope>
    <source>
        <strain evidence="2 3">DSM 6575</strain>
    </source>
</reference>
<sequence length="340" mass="37770">MMRVLYLGSLQGTSRHRFQAFERAGCQVLGIDPADTALGRRVSGLLEWKVAPELAALLLEASAGKWLRQLPAVDLLFVDNGALVSPALLRRIKGCFNCPMVLFNHDDFMGPRDGIRFRQLHRALPLYDDVIVVRPPNVEEAYRAGARRVTRRFMTFDRVAHHLADVTDEERLRWNHDVAFVGTWMPGRCDFMLVLASQGLDVSIFGSGWQKSPRWAEVRALWRGPALDGRDYALALALSKVSIGLLSKGNRDQHTTRSFEIPALGGVLCAERTDDHRAIFVEGCEALFWGDAVECAAVCKALINDPQRRAALALAGQQKVLQGSFSNDDLVASVLATHLR</sequence>
<dbReference type="eggNOG" id="COG4641">
    <property type="taxonomic scope" value="Bacteria"/>
</dbReference>
<evidence type="ECO:0000259" key="1">
    <source>
        <dbReference type="Pfam" id="PF13524"/>
    </source>
</evidence>
<dbReference type="Pfam" id="PF13524">
    <property type="entry name" value="Glyco_trans_1_2"/>
    <property type="match status" value="1"/>
</dbReference>
<evidence type="ECO:0000313" key="2">
    <source>
        <dbReference type="EMBL" id="KDB50778.1"/>
    </source>
</evidence>
<gene>
    <name evidence="2" type="ORF">X805_36280</name>
</gene>
<protein>
    <recommendedName>
        <fullName evidence="1">Spore protein YkvP/CgeB glycosyl transferase-like domain-containing protein</fullName>
    </recommendedName>
</protein>
<accession>A0A059KI29</accession>
<name>A0A059KI29_9BURK</name>
<dbReference type="RefSeq" id="WP_051632234.1">
    <property type="nucleotide sequence ID" value="NZ_AZRA01000114.1"/>
</dbReference>
<dbReference type="STRING" id="34103.SAMN05421778_1416"/>
<comment type="caution">
    <text evidence="2">The sequence shown here is derived from an EMBL/GenBank/DDBJ whole genome shotgun (WGS) entry which is preliminary data.</text>
</comment>
<organism evidence="2 3">
    <name type="scientific">Sphaerotilus natans subsp. natans DSM 6575</name>
    <dbReference type="NCBI Taxonomy" id="1286631"/>
    <lineage>
        <taxon>Bacteria</taxon>
        <taxon>Pseudomonadati</taxon>
        <taxon>Pseudomonadota</taxon>
        <taxon>Betaproteobacteria</taxon>
        <taxon>Burkholderiales</taxon>
        <taxon>Sphaerotilaceae</taxon>
        <taxon>Sphaerotilus</taxon>
    </lineage>
</organism>
<dbReference type="Proteomes" id="UP000026714">
    <property type="component" value="Unassembled WGS sequence"/>
</dbReference>
<evidence type="ECO:0000313" key="3">
    <source>
        <dbReference type="Proteomes" id="UP000026714"/>
    </source>
</evidence>
<dbReference type="EMBL" id="AZRA01000114">
    <property type="protein sequence ID" value="KDB50778.1"/>
    <property type="molecule type" value="Genomic_DNA"/>
</dbReference>
<dbReference type="AlphaFoldDB" id="A0A059KI29"/>